<keyword evidence="9" id="KW-0325">Glycoprotein</keyword>
<evidence type="ECO:0000313" key="15">
    <source>
        <dbReference type="EMBL" id="CAH2291959.1"/>
    </source>
</evidence>
<sequence>MRAARAQRSIAYMDSQAERVSVAFLQETHFRSPDAPKLENKRFSLAYYANHPDAKRAGVAILFAHTVPFKHIATHTDPGGRYLFVKGTIADHTYTFASIYCPNRGQHTFLSRTLTKLNKFREGLLMVAGDLNMPLDPHLDTSHGTSTISPHCLRSATKALNGLGLVDCWRTAHPDNRDYTHFSHVHHRYSRIDYIFMPQEYLPLLHDAQIGLTTHSDHAPVKAFSDYRQVSNLKLNLDKSEALPLLDNAGLAERLSAKFGFAWRSTAPCGISTHIEIAYRALEHFSQTEGNYNYGELLQKHPEAFQAGSVYPDAFYQNICKNGKYHALSEDSHWTPFLKTSINYIRKVYPRPWNEGAQKLVAFLFGIASHMVTDVSWHSLDIDQGFLRAMGEIDFHGSYKDAHHAGDFGGDVLSQFVLDFGYLESKWYIPVKDLVNIYEEFYGKDVIEDNTIIDCTYILFLQMYGESIAVSKLFPNYAKQSPFLVERFQEYFLGGVDDMAFWSINVFQLISFMLDNGTSDCYIPENPIFMQCNGQKRQSNTRGKIRFQKDESFVNSDPSIVMSVGAHKISVDTGVFFHMNSWAKNSMQLLANSTLSMDLRWMFNSVDQNNDSMPSAIYFVTTPYARLGWTMTTADLNQDGLGDLIIGAPGYSIMGQVQIGRVYVVYSKETGLPSVNMDLDKDADVLLQGIEQSGRFGSSVAVLDFNLDGHLDLIVGAPSVGSKYLTYTGSVYVYFGSKTKDFSSSPNITITCRVSVQCIRWTGGSL</sequence>
<evidence type="ECO:0000256" key="4">
    <source>
        <dbReference type="ARBA" id="ARBA00015988"/>
    </source>
</evidence>
<dbReference type="InterPro" id="IPR001028">
    <property type="entry name" value="Gprt_PLipase_D"/>
</dbReference>
<evidence type="ECO:0000256" key="7">
    <source>
        <dbReference type="ARBA" id="ARBA00022737"/>
    </source>
</evidence>
<dbReference type="PANTHER" id="PTHR23221:SF7">
    <property type="entry name" value="PHOSPHATIDYLINOSITOL-GLYCAN-SPECIFIC PHOSPHOLIPASE D"/>
    <property type="match status" value="1"/>
</dbReference>
<dbReference type="PANTHER" id="PTHR23221">
    <property type="entry name" value="GLYCOSYLPHOSPHATIDYLINOSITOL PHOSPHOLIPASE D"/>
    <property type="match status" value="1"/>
</dbReference>
<organism evidence="15 16">
    <name type="scientific">Pelobates cultripes</name>
    <name type="common">Western spadefoot toad</name>
    <dbReference type="NCBI Taxonomy" id="61616"/>
    <lineage>
        <taxon>Eukaryota</taxon>
        <taxon>Metazoa</taxon>
        <taxon>Chordata</taxon>
        <taxon>Craniata</taxon>
        <taxon>Vertebrata</taxon>
        <taxon>Euteleostomi</taxon>
        <taxon>Amphibia</taxon>
        <taxon>Batrachia</taxon>
        <taxon>Anura</taxon>
        <taxon>Pelobatoidea</taxon>
        <taxon>Pelobatidae</taxon>
        <taxon>Pelobates</taxon>
    </lineage>
</organism>
<evidence type="ECO:0000256" key="8">
    <source>
        <dbReference type="ARBA" id="ARBA00022801"/>
    </source>
</evidence>
<dbReference type="Gene3D" id="2.130.10.130">
    <property type="entry name" value="Integrin alpha, N-terminal"/>
    <property type="match status" value="1"/>
</dbReference>
<comment type="subcellular location">
    <subcellularLocation>
        <location evidence="1">Secreted</location>
    </subcellularLocation>
</comment>
<evidence type="ECO:0000256" key="5">
    <source>
        <dbReference type="ARBA" id="ARBA00022525"/>
    </source>
</evidence>
<feature type="repeat" description="FG-GAP" evidence="12">
    <location>
        <begin position="614"/>
        <end position="674"/>
    </location>
</feature>
<dbReference type="InterPro" id="IPR008947">
    <property type="entry name" value="PLipase_C/P1_nuclease_dom_sf"/>
</dbReference>
<dbReference type="InterPro" id="IPR036691">
    <property type="entry name" value="Endo/exonu/phosph_ase_sf"/>
</dbReference>
<feature type="domain" description="Phospholipase C/D" evidence="13">
    <location>
        <begin position="273"/>
        <end position="452"/>
    </location>
</feature>
<name>A0AAD1S3D0_PELCU</name>
<dbReference type="SMART" id="SM00191">
    <property type="entry name" value="Int_alpha"/>
    <property type="match status" value="2"/>
</dbReference>
<dbReference type="GO" id="GO:0031012">
    <property type="term" value="C:extracellular matrix"/>
    <property type="evidence" value="ECO:0007669"/>
    <property type="project" value="TreeGrafter"/>
</dbReference>
<keyword evidence="5" id="KW-0964">Secreted</keyword>
<gene>
    <name evidence="15" type="ORF">PECUL_23A054181</name>
</gene>
<dbReference type="Proteomes" id="UP001295444">
    <property type="component" value="Chromosome 05"/>
</dbReference>
<evidence type="ECO:0000256" key="2">
    <source>
        <dbReference type="ARBA" id="ARBA00008652"/>
    </source>
</evidence>
<evidence type="ECO:0000259" key="14">
    <source>
        <dbReference type="Pfam" id="PF03372"/>
    </source>
</evidence>
<evidence type="ECO:0000256" key="3">
    <source>
        <dbReference type="ARBA" id="ARBA00012284"/>
    </source>
</evidence>
<dbReference type="EC" id="3.1.4.50" evidence="3"/>
<evidence type="ECO:0000256" key="9">
    <source>
        <dbReference type="ARBA" id="ARBA00023180"/>
    </source>
</evidence>
<comment type="similarity">
    <text evidence="2">Belongs to the GPLD1 family.</text>
</comment>
<reference evidence="15" key="1">
    <citation type="submission" date="2022-03" db="EMBL/GenBank/DDBJ databases">
        <authorList>
            <person name="Alioto T."/>
            <person name="Alioto T."/>
            <person name="Gomez Garrido J."/>
        </authorList>
    </citation>
    <scope>NUCLEOTIDE SEQUENCE</scope>
</reference>
<evidence type="ECO:0000313" key="16">
    <source>
        <dbReference type="Proteomes" id="UP001295444"/>
    </source>
</evidence>
<dbReference type="Pfam" id="PF03372">
    <property type="entry name" value="Exo_endo_phos"/>
    <property type="match status" value="1"/>
</dbReference>
<keyword evidence="16" id="KW-1185">Reference proteome</keyword>
<evidence type="ECO:0000259" key="13">
    <source>
        <dbReference type="Pfam" id="PF00882"/>
    </source>
</evidence>
<dbReference type="CDD" id="cd09076">
    <property type="entry name" value="L1-EN"/>
    <property type="match status" value="1"/>
</dbReference>
<evidence type="ECO:0000256" key="1">
    <source>
        <dbReference type="ARBA" id="ARBA00004613"/>
    </source>
</evidence>
<comment type="catalytic activity">
    <reaction evidence="11">
        <text>a 6-(alpha-D-glucosaminyl)-1-(1,2-diacyl-sn-glycero-3-phospho)-1D-myo-inositol + H2O = 6-(alpha-D-glucosaminyl)-1D-myo-inositol + a 1,2-diacyl-sn-glycero-3-phosphate + H(+)</text>
        <dbReference type="Rhea" id="RHEA:10832"/>
        <dbReference type="ChEBI" id="CHEBI:15377"/>
        <dbReference type="ChEBI" id="CHEBI:15378"/>
        <dbReference type="ChEBI" id="CHEBI:57997"/>
        <dbReference type="ChEBI" id="CHEBI:58608"/>
        <dbReference type="ChEBI" id="CHEBI:58700"/>
        <dbReference type="EC" id="3.1.4.50"/>
    </reaction>
</comment>
<dbReference type="GO" id="GO:0004621">
    <property type="term" value="F:glycosylphosphatidylinositol phospholipase D activity"/>
    <property type="evidence" value="ECO:0007669"/>
    <property type="project" value="UniProtKB-EC"/>
</dbReference>
<dbReference type="Pfam" id="PF01839">
    <property type="entry name" value="FG-GAP"/>
    <property type="match status" value="2"/>
</dbReference>
<dbReference type="PRINTS" id="PR00718">
    <property type="entry name" value="PHPHLIPASED"/>
</dbReference>
<dbReference type="SUPFAM" id="SSF56219">
    <property type="entry name" value="DNase I-like"/>
    <property type="match status" value="1"/>
</dbReference>
<dbReference type="InterPro" id="IPR013519">
    <property type="entry name" value="Int_alpha_beta-p"/>
</dbReference>
<keyword evidence="7" id="KW-0677">Repeat</keyword>
<proteinExistence type="inferred from homology"/>
<evidence type="ECO:0000256" key="12">
    <source>
        <dbReference type="PROSITE-ProRule" id="PRU00803"/>
    </source>
</evidence>
<dbReference type="GO" id="GO:0005615">
    <property type="term" value="C:extracellular space"/>
    <property type="evidence" value="ECO:0007669"/>
    <property type="project" value="TreeGrafter"/>
</dbReference>
<feature type="domain" description="Endonuclease/exonuclease/phosphatase" evidence="14">
    <location>
        <begin position="19"/>
        <end position="218"/>
    </location>
</feature>
<dbReference type="PROSITE" id="PS51470">
    <property type="entry name" value="FG_GAP"/>
    <property type="match status" value="2"/>
</dbReference>
<dbReference type="InterPro" id="IPR005135">
    <property type="entry name" value="Endo/exonuclease/phosphatase"/>
</dbReference>
<dbReference type="Pfam" id="PF00882">
    <property type="entry name" value="Zn_dep_PLPC"/>
    <property type="match status" value="1"/>
</dbReference>
<evidence type="ECO:0000256" key="10">
    <source>
        <dbReference type="ARBA" id="ARBA00029753"/>
    </source>
</evidence>
<keyword evidence="8" id="KW-0378">Hydrolase</keyword>
<accession>A0AAD1S3D0</accession>
<feature type="repeat" description="FG-GAP" evidence="12">
    <location>
        <begin position="682"/>
        <end position="743"/>
    </location>
</feature>
<dbReference type="SUPFAM" id="SSF69318">
    <property type="entry name" value="Integrin alpha N-terminal domain"/>
    <property type="match status" value="1"/>
</dbReference>
<keyword evidence="6" id="KW-0732">Signal</keyword>
<dbReference type="EMBL" id="OW240916">
    <property type="protein sequence ID" value="CAH2291959.1"/>
    <property type="molecule type" value="Genomic_DNA"/>
</dbReference>
<evidence type="ECO:0000256" key="11">
    <source>
        <dbReference type="ARBA" id="ARBA00093237"/>
    </source>
</evidence>
<protein>
    <recommendedName>
        <fullName evidence="4">Phosphatidylinositol-glycan-specific phospholipase D</fullName>
        <ecNumber evidence="3">3.1.4.50</ecNumber>
    </recommendedName>
    <alternativeName>
        <fullName evidence="10">Glycosyl-phosphatidylinositol-specific phospholipase D</fullName>
    </alternativeName>
</protein>
<dbReference type="AlphaFoldDB" id="A0AAD1S3D0"/>
<dbReference type="InterPro" id="IPR028994">
    <property type="entry name" value="Integrin_alpha_N"/>
</dbReference>
<evidence type="ECO:0000256" key="6">
    <source>
        <dbReference type="ARBA" id="ARBA00022729"/>
    </source>
</evidence>
<dbReference type="InterPro" id="IPR013517">
    <property type="entry name" value="FG-GAP"/>
</dbReference>
<dbReference type="InterPro" id="IPR029002">
    <property type="entry name" value="PLPC/GPLD1"/>
</dbReference>
<dbReference type="SUPFAM" id="SSF48537">
    <property type="entry name" value="Phospholipase C/P1 nuclease"/>
    <property type="match status" value="1"/>
</dbReference>
<dbReference type="Gene3D" id="3.60.10.10">
    <property type="entry name" value="Endonuclease/exonuclease/phosphatase"/>
    <property type="match status" value="1"/>
</dbReference>